<organism evidence="2 3">
    <name type="scientific">Rubellimicrobium roseum</name>
    <dbReference type="NCBI Taxonomy" id="687525"/>
    <lineage>
        <taxon>Bacteria</taxon>
        <taxon>Pseudomonadati</taxon>
        <taxon>Pseudomonadota</taxon>
        <taxon>Alphaproteobacteria</taxon>
        <taxon>Rhodobacterales</taxon>
        <taxon>Roseobacteraceae</taxon>
        <taxon>Rubellimicrobium</taxon>
    </lineage>
</organism>
<feature type="chain" id="PRO_5022710651" description="Twin-arginine translocation signal domain-containing protein" evidence="1">
    <location>
        <begin position="25"/>
        <end position="118"/>
    </location>
</feature>
<dbReference type="EMBL" id="VDFV01000002">
    <property type="protein sequence ID" value="TNC74150.1"/>
    <property type="molecule type" value="Genomic_DNA"/>
</dbReference>
<protein>
    <recommendedName>
        <fullName evidence="4">Twin-arginine translocation signal domain-containing protein</fullName>
    </recommendedName>
</protein>
<gene>
    <name evidence="2" type="ORF">FHG71_02860</name>
</gene>
<dbReference type="AlphaFoldDB" id="A0A5C4NJL6"/>
<dbReference type="PROSITE" id="PS51318">
    <property type="entry name" value="TAT"/>
    <property type="match status" value="1"/>
</dbReference>
<evidence type="ECO:0000256" key="1">
    <source>
        <dbReference type="SAM" id="SignalP"/>
    </source>
</evidence>
<dbReference type="Proteomes" id="UP000305709">
    <property type="component" value="Unassembled WGS sequence"/>
</dbReference>
<dbReference type="RefSeq" id="WP_139080112.1">
    <property type="nucleotide sequence ID" value="NZ_VDFV01000002.1"/>
</dbReference>
<evidence type="ECO:0000313" key="2">
    <source>
        <dbReference type="EMBL" id="TNC74150.1"/>
    </source>
</evidence>
<comment type="caution">
    <text evidence="2">The sequence shown here is derived from an EMBL/GenBank/DDBJ whole genome shotgun (WGS) entry which is preliminary data.</text>
</comment>
<keyword evidence="3" id="KW-1185">Reference proteome</keyword>
<reference evidence="2 3" key="1">
    <citation type="submission" date="2019-06" db="EMBL/GenBank/DDBJ databases">
        <authorList>
            <person name="Jiang L."/>
        </authorList>
    </citation>
    <scope>NUCLEOTIDE SEQUENCE [LARGE SCALE GENOMIC DNA]</scope>
    <source>
        <strain evidence="2 3">YIM 48858</strain>
    </source>
</reference>
<sequence>MTAPITRRSLLRAAPALAMPAVLAASVQSTTDTAILSLYRQWKEARALSDAAPRDMPEEEFTALVDVAVDLEHAIADAPVTCLEDLAAKVAVCSGRGEWALPESICLECETLVAGVLQ</sequence>
<evidence type="ECO:0000313" key="3">
    <source>
        <dbReference type="Proteomes" id="UP000305709"/>
    </source>
</evidence>
<proteinExistence type="predicted"/>
<feature type="signal peptide" evidence="1">
    <location>
        <begin position="1"/>
        <end position="24"/>
    </location>
</feature>
<keyword evidence="1" id="KW-0732">Signal</keyword>
<accession>A0A5C4NJL6</accession>
<dbReference type="InterPro" id="IPR006311">
    <property type="entry name" value="TAT_signal"/>
</dbReference>
<name>A0A5C4NJL6_9RHOB</name>
<evidence type="ECO:0008006" key="4">
    <source>
        <dbReference type="Google" id="ProtNLM"/>
    </source>
</evidence>